<accession>A0AA96WQB0</accession>
<evidence type="ECO:0000313" key="2">
    <source>
        <dbReference type="EMBL" id="WNZ44116.1"/>
    </source>
</evidence>
<dbReference type="InterPro" id="IPR010328">
    <property type="entry name" value="DUF928"/>
</dbReference>
<protein>
    <submittedName>
        <fullName evidence="2">DUF928 domain-containing protein</fullName>
    </submittedName>
</protein>
<dbReference type="AlphaFoldDB" id="A0AA96WQB0"/>
<reference evidence="2" key="1">
    <citation type="journal article" date="2023" name="Plants (Basel)">
        <title>Genomic Analysis of Leptolyngbya boryana CZ1 Reveals Efficient Carbon Fixation Modules.</title>
        <authorList>
            <person name="Bai X."/>
            <person name="Wang H."/>
            <person name="Cheng W."/>
            <person name="Wang J."/>
            <person name="Ma M."/>
            <person name="Hu H."/>
            <person name="Song Z."/>
            <person name="Ma H."/>
            <person name="Fan Y."/>
            <person name="Du C."/>
            <person name="Xu J."/>
        </authorList>
    </citation>
    <scope>NUCLEOTIDE SEQUENCE</scope>
    <source>
        <strain evidence="2">CZ1</strain>
    </source>
</reference>
<feature type="region of interest" description="Disordered" evidence="1">
    <location>
        <begin position="39"/>
        <end position="58"/>
    </location>
</feature>
<dbReference type="RefSeq" id="WP_316426304.1">
    <property type="nucleotide sequence ID" value="NZ_CP130144.1"/>
</dbReference>
<proteinExistence type="predicted"/>
<organism evidence="2">
    <name type="scientific">Leptolyngbya boryana CZ1</name>
    <dbReference type="NCBI Taxonomy" id="3060204"/>
    <lineage>
        <taxon>Bacteria</taxon>
        <taxon>Bacillati</taxon>
        <taxon>Cyanobacteriota</taxon>
        <taxon>Cyanophyceae</taxon>
        <taxon>Leptolyngbyales</taxon>
        <taxon>Leptolyngbyaceae</taxon>
        <taxon>Leptolyngbya group</taxon>
        <taxon>Leptolyngbya</taxon>
    </lineage>
</organism>
<dbReference type="Pfam" id="PF06051">
    <property type="entry name" value="DUF928"/>
    <property type="match status" value="1"/>
</dbReference>
<sequence length="245" mass="27228">MLRSITASLAIALLSPVILSPPVQSFDWSFFRFVPPPPPRTTLPGGRARGGASRGDCKNMTPSLTALAPSEIASDPGVSNVWGLTISERPTLWFYLPYTGESPYQAEFVLQDESGNKLDHVTVPLPKQPGTIGIKVSDKVPPLQVGKTYRWFFKVYCGAKEKTPIYVEGVVERTRLSSVLEKELEETKPDQKVKFYAENGLWYDTLTALGQLRQNNSENKEFRNAWTSLLQSAKLQDVADAPIVR</sequence>
<name>A0AA96WQB0_LEPBY</name>
<reference evidence="2" key="2">
    <citation type="submission" date="2023-07" db="EMBL/GenBank/DDBJ databases">
        <authorList>
            <person name="Bai X.-H."/>
            <person name="Wang H.-H."/>
            <person name="Wang J."/>
            <person name="Ma M.-Y."/>
            <person name="Hu H.-H."/>
            <person name="Song Z.-L."/>
            <person name="Ma H.-G."/>
            <person name="Fan Y."/>
            <person name="Du C.-Y."/>
            <person name="Xu J.-C."/>
        </authorList>
    </citation>
    <scope>NUCLEOTIDE SEQUENCE</scope>
    <source>
        <strain evidence="2">CZ1</strain>
    </source>
</reference>
<gene>
    <name evidence="2" type="ORF">Q2T42_20000</name>
</gene>
<dbReference type="EMBL" id="CP130144">
    <property type="protein sequence ID" value="WNZ44116.1"/>
    <property type="molecule type" value="Genomic_DNA"/>
</dbReference>
<evidence type="ECO:0000256" key="1">
    <source>
        <dbReference type="SAM" id="MobiDB-lite"/>
    </source>
</evidence>